<dbReference type="InterPro" id="IPR043148">
    <property type="entry name" value="TagF_C"/>
</dbReference>
<accession>A0A1T4K7V6</accession>
<dbReference type="AlphaFoldDB" id="A0A1T4K7V6"/>
<dbReference type="InterPro" id="IPR023214">
    <property type="entry name" value="HAD_sf"/>
</dbReference>
<evidence type="ECO:0000256" key="3">
    <source>
        <dbReference type="ARBA" id="ARBA00022475"/>
    </source>
</evidence>
<gene>
    <name evidence="7" type="ORF">SAMN02745110_00231</name>
</gene>
<dbReference type="PANTHER" id="PTHR37316:SF2">
    <property type="entry name" value="TEICHOIC ACID RIBITOL-PHOSPHATE POLYMERASE TARK"/>
    <property type="match status" value="1"/>
</dbReference>
<dbReference type="OrthoDB" id="9781413at2"/>
<proteinExistence type="inferred from homology"/>
<dbReference type="Gene3D" id="3.40.50.11820">
    <property type="match status" value="1"/>
</dbReference>
<comment type="similarity">
    <text evidence="2">Belongs to the CDP-glycerol glycerophosphotransferase family.</text>
</comment>
<dbReference type="Proteomes" id="UP000189857">
    <property type="component" value="Unassembled WGS sequence"/>
</dbReference>
<evidence type="ECO:0000313" key="8">
    <source>
        <dbReference type="Proteomes" id="UP000189857"/>
    </source>
</evidence>
<evidence type="ECO:0000313" key="7">
    <source>
        <dbReference type="EMBL" id="SJZ38405.1"/>
    </source>
</evidence>
<name>A0A1T4K7V6_9FIRM</name>
<dbReference type="GO" id="GO:0047355">
    <property type="term" value="F:CDP-glycerol glycerophosphotransferase activity"/>
    <property type="evidence" value="ECO:0007669"/>
    <property type="project" value="InterPro"/>
</dbReference>
<sequence length="646" mass="73427">MSVKYVIKQYSKMALQNVVLPGIYNKYKDLPIEKGKIIFAASHHEGLDENMRPVADRLNKYGYTYIDMCRDYSLMSTSEKTAHVKEFMKEYATAEYVFLSNYFLPVASCKKRPETKVVQLWHSGGLLKTMGFDAKDDIPAYYNKSPMNNTDIFAVSAKSVAPFIEKALKLSHNICKPLGMARTDSYYDEEKNAEQRERFYKLYPEAKGKKICIYAPSFSGNAGNPDCKGLKSGINKVFDRLSDEWFCIITLHPLLQKKYPEYKCRMHTYEMLPAADLLITDYSSIVYDHMLYRKPFIFFVPDYDHYKNGRGLYLEPHNLGAKVTKSLKELYSMMRDGSYMIPEKVLEDDIKEYMTMCDGNAVERILTAAGIKPKTSLIAIDLDDTFLDATGNMTEYAGNALKEAVEKGVEVVIASGRSYNSLPEEVVNIPGIRYAICSNGANVVDNVSKERIHSFFMTKQSVIEVLWVADKFGLYTDAFMDGIPHSSVDYLNSLDERTNLTKHRISYVKRTRIPEKDIKKFIYDNIDRLDCLNVMIHDKDKREELLKELERIDDIYITSSIPHLIEISYKECGKEKGLQIVGEKLGIPKEQMAAFGNADNDCGMISYAGKGYAVSNASESCIEAADIVIGPNSEDSVAKEIFELIK</sequence>
<dbReference type="Gene3D" id="3.40.50.12580">
    <property type="match status" value="1"/>
</dbReference>
<reference evidence="7 8" key="1">
    <citation type="submission" date="2017-02" db="EMBL/GenBank/DDBJ databases">
        <authorList>
            <person name="Peterson S.W."/>
        </authorList>
    </citation>
    <scope>NUCLEOTIDE SEQUENCE [LARGE SCALE GENOMIC DNA]</scope>
    <source>
        <strain evidence="7 8">ATCC 17233</strain>
    </source>
</reference>
<dbReference type="Gene3D" id="3.30.1240.10">
    <property type="match status" value="1"/>
</dbReference>
<dbReference type="GO" id="GO:0016791">
    <property type="term" value="F:phosphatase activity"/>
    <property type="evidence" value="ECO:0007669"/>
    <property type="project" value="UniProtKB-ARBA"/>
</dbReference>
<evidence type="ECO:0000256" key="5">
    <source>
        <dbReference type="ARBA" id="ARBA00022944"/>
    </source>
</evidence>
<evidence type="ECO:0000256" key="4">
    <source>
        <dbReference type="ARBA" id="ARBA00022679"/>
    </source>
</evidence>
<dbReference type="SUPFAM" id="SSF53756">
    <property type="entry name" value="UDP-Glycosyltransferase/glycogen phosphorylase"/>
    <property type="match status" value="1"/>
</dbReference>
<organism evidence="7 8">
    <name type="scientific">Eubacterium ruminantium</name>
    <dbReference type="NCBI Taxonomy" id="42322"/>
    <lineage>
        <taxon>Bacteria</taxon>
        <taxon>Bacillati</taxon>
        <taxon>Bacillota</taxon>
        <taxon>Clostridia</taxon>
        <taxon>Eubacteriales</taxon>
        <taxon>Eubacteriaceae</taxon>
        <taxon>Eubacterium</taxon>
    </lineage>
</organism>
<dbReference type="NCBIfam" id="TIGR01484">
    <property type="entry name" value="HAD-SF-IIB"/>
    <property type="match status" value="1"/>
</dbReference>
<keyword evidence="3" id="KW-1003">Cell membrane</keyword>
<dbReference type="RefSeq" id="WP_078785909.1">
    <property type="nucleotide sequence ID" value="NZ_FMTO01000002.1"/>
</dbReference>
<dbReference type="InterPro" id="IPR007554">
    <property type="entry name" value="Glycerophosphate_synth"/>
</dbReference>
<evidence type="ECO:0000256" key="6">
    <source>
        <dbReference type="ARBA" id="ARBA00023136"/>
    </source>
</evidence>
<dbReference type="InterPro" id="IPR006379">
    <property type="entry name" value="HAD-SF_hydro_IIB"/>
</dbReference>
<dbReference type="GO" id="GO:0005886">
    <property type="term" value="C:plasma membrane"/>
    <property type="evidence" value="ECO:0007669"/>
    <property type="project" value="UniProtKB-SubCell"/>
</dbReference>
<dbReference type="InterPro" id="IPR051612">
    <property type="entry name" value="Teichoic_Acid_Biosynth"/>
</dbReference>
<dbReference type="InterPro" id="IPR043149">
    <property type="entry name" value="TagF_N"/>
</dbReference>
<dbReference type="InterPro" id="IPR036412">
    <property type="entry name" value="HAD-like_sf"/>
</dbReference>
<keyword evidence="8" id="KW-1185">Reference proteome</keyword>
<evidence type="ECO:0000256" key="1">
    <source>
        <dbReference type="ARBA" id="ARBA00004202"/>
    </source>
</evidence>
<dbReference type="Pfam" id="PF08282">
    <property type="entry name" value="Hydrolase_3"/>
    <property type="match status" value="1"/>
</dbReference>
<dbReference type="EMBL" id="FUXA01000003">
    <property type="protein sequence ID" value="SJZ38405.1"/>
    <property type="molecule type" value="Genomic_DNA"/>
</dbReference>
<dbReference type="GO" id="GO:0019350">
    <property type="term" value="P:teichoic acid biosynthetic process"/>
    <property type="evidence" value="ECO:0007669"/>
    <property type="project" value="UniProtKB-KW"/>
</dbReference>
<keyword evidence="4" id="KW-0808">Transferase</keyword>
<comment type="subcellular location">
    <subcellularLocation>
        <location evidence="1">Cell membrane</location>
        <topology evidence="1">Peripheral membrane protein</topology>
    </subcellularLocation>
</comment>
<dbReference type="Gene3D" id="3.40.50.1000">
    <property type="entry name" value="HAD superfamily/HAD-like"/>
    <property type="match status" value="1"/>
</dbReference>
<dbReference type="Pfam" id="PF04464">
    <property type="entry name" value="Glyphos_transf"/>
    <property type="match status" value="1"/>
</dbReference>
<keyword evidence="5" id="KW-0777">Teichoic acid biosynthesis</keyword>
<dbReference type="SUPFAM" id="SSF56784">
    <property type="entry name" value="HAD-like"/>
    <property type="match status" value="1"/>
</dbReference>
<dbReference type="PANTHER" id="PTHR37316">
    <property type="entry name" value="TEICHOIC ACID GLYCEROL-PHOSPHATE PRIMASE"/>
    <property type="match status" value="1"/>
</dbReference>
<keyword evidence="7" id="KW-0378">Hydrolase</keyword>
<protein>
    <submittedName>
        <fullName evidence="7">Cof subfamily of IIB subfamily of haloacid dehalogenase superfamily/HAD-superfamily hydrolase, subfamily IIB</fullName>
    </submittedName>
</protein>
<evidence type="ECO:0000256" key="2">
    <source>
        <dbReference type="ARBA" id="ARBA00010488"/>
    </source>
</evidence>
<keyword evidence="6" id="KW-0472">Membrane</keyword>